<gene>
    <name evidence="6" type="primary">modA</name>
    <name evidence="6" type="ORF">C9940_05045</name>
</gene>
<name>A0A2T4CVY9_9GAMM</name>
<dbReference type="PANTHER" id="PTHR30632">
    <property type="entry name" value="MOLYBDATE-BINDING PERIPLASMIC PROTEIN"/>
    <property type="match status" value="1"/>
</dbReference>
<evidence type="ECO:0000256" key="5">
    <source>
        <dbReference type="SAM" id="SignalP"/>
    </source>
</evidence>
<dbReference type="InterPro" id="IPR050682">
    <property type="entry name" value="ModA/WtpA"/>
</dbReference>
<reference evidence="6" key="1">
    <citation type="submission" date="2018-03" db="EMBL/GenBank/DDBJ databases">
        <title>Cross-interface Injection: A General Nanoliter Liquid Handling Method Applied to Single Cells Genome Amplification Automated Nanoliter Liquid Handling Applied to Single Cell Multiple Displacement Amplification.</title>
        <authorList>
            <person name="Yun J."/>
            <person name="Xu P."/>
            <person name="Xu J."/>
            <person name="Dai X."/>
            <person name="Wang Y."/>
            <person name="Zheng X."/>
            <person name="Cao C."/>
            <person name="Yi Q."/>
            <person name="Zhu Y."/>
            <person name="Wang L."/>
            <person name="Dong Z."/>
            <person name="Huang Y."/>
            <person name="Huang L."/>
            <person name="Du W."/>
        </authorList>
    </citation>
    <scope>NUCLEOTIDE SEQUENCE [LARGE SCALE GENOMIC DNA]</scope>
    <source>
        <strain evidence="6">Z-D3-2</strain>
    </source>
</reference>
<evidence type="ECO:0000256" key="3">
    <source>
        <dbReference type="ARBA" id="ARBA00022729"/>
    </source>
</evidence>
<feature type="binding site" evidence="4">
    <location>
        <position position="59"/>
    </location>
    <ligand>
        <name>molybdate</name>
        <dbReference type="ChEBI" id="CHEBI:36264"/>
    </ligand>
</feature>
<comment type="similarity">
    <text evidence="1">Belongs to the bacterial solute-binding protein ModA family.</text>
</comment>
<comment type="caution">
    <text evidence="6">The sequence shown here is derived from an EMBL/GenBank/DDBJ whole genome shotgun (WGS) entry which is preliminary data.</text>
</comment>
<evidence type="ECO:0000256" key="1">
    <source>
        <dbReference type="ARBA" id="ARBA00009175"/>
    </source>
</evidence>
<dbReference type="SUPFAM" id="SSF53850">
    <property type="entry name" value="Periplasmic binding protein-like II"/>
    <property type="match status" value="1"/>
</dbReference>
<keyword evidence="2 4" id="KW-0479">Metal-binding</keyword>
<evidence type="ECO:0000256" key="2">
    <source>
        <dbReference type="ARBA" id="ARBA00022723"/>
    </source>
</evidence>
<accession>A0A2T4CVY9</accession>
<keyword evidence="3 5" id="KW-0732">Signal</keyword>
<dbReference type="EMBL" id="PYVN01000091">
    <property type="protein sequence ID" value="PTB85746.1"/>
    <property type="molecule type" value="Genomic_DNA"/>
</dbReference>
<keyword evidence="4" id="KW-0500">Molybdenum</keyword>
<protein>
    <submittedName>
        <fullName evidence="6">Molybdate ABC transporter substrate-binding protein</fullName>
    </submittedName>
</protein>
<feature type="signal peptide" evidence="5">
    <location>
        <begin position="1"/>
        <end position="22"/>
    </location>
</feature>
<feature type="binding site" evidence="4">
    <location>
        <position position="193"/>
    </location>
    <ligand>
        <name>molybdate</name>
        <dbReference type="ChEBI" id="CHEBI:36264"/>
    </ligand>
</feature>
<dbReference type="InterPro" id="IPR005950">
    <property type="entry name" value="ModA"/>
</dbReference>
<organism evidence="6">
    <name type="scientific">Pseudidiomarina aestuarii</name>
    <dbReference type="NCBI Taxonomy" id="624146"/>
    <lineage>
        <taxon>Bacteria</taxon>
        <taxon>Pseudomonadati</taxon>
        <taxon>Pseudomonadota</taxon>
        <taxon>Gammaproteobacteria</taxon>
        <taxon>Alteromonadales</taxon>
        <taxon>Idiomarinaceae</taxon>
        <taxon>Pseudidiomarina</taxon>
    </lineage>
</organism>
<proteinExistence type="inferred from homology"/>
<evidence type="ECO:0000313" key="6">
    <source>
        <dbReference type="EMBL" id="PTB85746.1"/>
    </source>
</evidence>
<dbReference type="AlphaFoldDB" id="A0A2T4CVY9"/>
<dbReference type="PIRSF" id="PIRSF004846">
    <property type="entry name" value="ModA"/>
    <property type="match status" value="1"/>
</dbReference>
<feature type="chain" id="PRO_5015470057" evidence="5">
    <location>
        <begin position="23"/>
        <end position="254"/>
    </location>
</feature>
<dbReference type="GO" id="GO:0046872">
    <property type="term" value="F:metal ion binding"/>
    <property type="evidence" value="ECO:0007669"/>
    <property type="project" value="UniProtKB-KW"/>
</dbReference>
<dbReference type="GO" id="GO:0030973">
    <property type="term" value="F:molybdate ion binding"/>
    <property type="evidence" value="ECO:0007669"/>
    <property type="project" value="TreeGrafter"/>
</dbReference>
<dbReference type="GO" id="GO:0015689">
    <property type="term" value="P:molybdate ion transport"/>
    <property type="evidence" value="ECO:0007669"/>
    <property type="project" value="InterPro"/>
</dbReference>
<dbReference type="Pfam" id="PF13531">
    <property type="entry name" value="SBP_bac_11"/>
    <property type="match status" value="1"/>
</dbReference>
<dbReference type="NCBIfam" id="TIGR01256">
    <property type="entry name" value="modA"/>
    <property type="match status" value="1"/>
</dbReference>
<dbReference type="PANTHER" id="PTHR30632:SF14">
    <property type="entry name" value="TUNGSTATE_MOLYBDATE_CHROMATE-BINDING PROTEIN MODA"/>
    <property type="match status" value="1"/>
</dbReference>
<evidence type="ECO:0000256" key="4">
    <source>
        <dbReference type="PIRSR" id="PIRSR004846-1"/>
    </source>
</evidence>
<dbReference type="Gene3D" id="3.40.190.10">
    <property type="entry name" value="Periplasmic binding protein-like II"/>
    <property type="match status" value="2"/>
</dbReference>
<sequence length="254" mass="28474">MRNKFIKTFLAMLLLVSMGASAETLRVAAAANLRFVLPELIREYEHSSHHKINVTYGASGNLATQIIHGAPYDVFFSANPLFIDILMEQQKHRGQRINYAHSEIVLFANQYSSINLDNQLQGLKQAIEQNQLEKFAIANPKHAPYGKLAQHLLMEADIWQTIQPQLLLAESASQTLQFALTSNVDAAILPYPYMTQEKIKQQGRYIKLPGELSQQLIITKDASLLAEPFINFITSEAAGKIFIKHGYLPITGNP</sequence>